<organism evidence="2 3">
    <name type="scientific">Mytilus edulis</name>
    <name type="common">Blue mussel</name>
    <dbReference type="NCBI Taxonomy" id="6550"/>
    <lineage>
        <taxon>Eukaryota</taxon>
        <taxon>Metazoa</taxon>
        <taxon>Spiralia</taxon>
        <taxon>Lophotrochozoa</taxon>
        <taxon>Mollusca</taxon>
        <taxon>Bivalvia</taxon>
        <taxon>Autobranchia</taxon>
        <taxon>Pteriomorphia</taxon>
        <taxon>Mytilida</taxon>
        <taxon>Mytiloidea</taxon>
        <taxon>Mytilidae</taxon>
        <taxon>Mytilinae</taxon>
        <taxon>Mytilus</taxon>
    </lineage>
</organism>
<dbReference type="Proteomes" id="UP000683360">
    <property type="component" value="Unassembled WGS sequence"/>
</dbReference>
<comment type="caution">
    <text evidence="2">The sequence shown here is derived from an EMBL/GenBank/DDBJ whole genome shotgun (WGS) entry which is preliminary data.</text>
</comment>
<feature type="region of interest" description="Disordered" evidence="1">
    <location>
        <begin position="114"/>
        <end position="142"/>
    </location>
</feature>
<reference evidence="2" key="1">
    <citation type="submission" date="2021-03" db="EMBL/GenBank/DDBJ databases">
        <authorList>
            <person name="Bekaert M."/>
        </authorList>
    </citation>
    <scope>NUCLEOTIDE SEQUENCE</scope>
</reference>
<name>A0A8S3V6L3_MYTED</name>
<keyword evidence="3" id="KW-1185">Reference proteome</keyword>
<sequence length="187" mass="21803">MEFSGIRKFPDLVRNNDKSVRGYGINRQRNQQAFRPTPSSSRVLKKKEKLLTSKVELNYKYLLMDGNILKSTGKKNGMFPLHRSLDVQYRTIKKQHSLFGNVKHNHTEYKAVKSGVKREQSDKVAHHRSAPRHRSNHYNDEEERISPITRENTAHLHKPVKLKNLADKDIVLTDTLHNKTSEVRINK</sequence>
<dbReference type="AlphaFoldDB" id="A0A8S3V6L3"/>
<feature type="compositionally biased region" description="Basic residues" evidence="1">
    <location>
        <begin position="125"/>
        <end position="136"/>
    </location>
</feature>
<protein>
    <submittedName>
        <fullName evidence="2">Uncharacterized protein</fullName>
    </submittedName>
</protein>
<evidence type="ECO:0000256" key="1">
    <source>
        <dbReference type="SAM" id="MobiDB-lite"/>
    </source>
</evidence>
<feature type="compositionally biased region" description="Basic and acidic residues" evidence="1">
    <location>
        <begin position="114"/>
        <end position="124"/>
    </location>
</feature>
<evidence type="ECO:0000313" key="2">
    <source>
        <dbReference type="EMBL" id="CAG2253271.1"/>
    </source>
</evidence>
<evidence type="ECO:0000313" key="3">
    <source>
        <dbReference type="Proteomes" id="UP000683360"/>
    </source>
</evidence>
<accession>A0A8S3V6L3</accession>
<proteinExistence type="predicted"/>
<dbReference type="EMBL" id="CAJPWZ010003147">
    <property type="protein sequence ID" value="CAG2253271.1"/>
    <property type="molecule type" value="Genomic_DNA"/>
</dbReference>
<gene>
    <name evidence="2" type="ORF">MEDL_64827</name>
</gene>